<dbReference type="PROSITE" id="PS50850">
    <property type="entry name" value="MFS"/>
    <property type="match status" value="1"/>
</dbReference>
<evidence type="ECO:0000256" key="5">
    <source>
        <dbReference type="ARBA" id="ARBA00022989"/>
    </source>
</evidence>
<feature type="transmembrane region" description="Helical" evidence="8">
    <location>
        <begin position="453"/>
        <end position="474"/>
    </location>
</feature>
<sequence length="535" mass="59236">MKASQTDNNPLLEQVLPKYQKAWYRVPHLLWLNLCISIPLLSNSCNGYDGSMLNGLQSLPRWQEYFGHPKGAILGALSNSYVLGSVVGFPFAAWANDKFGRRLTSIFGCVIIIIGSAIQSAAQNYAMFFVARIIVGFGSIFCCVAGPLLVSECAYPSHRGVITAVFGPSWYAGAVIAAWVTYGAYWMPEGTDWSWRLPSLLQAAIPAFQLVFLPFIPESPRYLVSVGKTEEARAMLLKYHGGGDETVGGPLVDFEMAEIEATLEYESHNKETGYINFFKTKANLKRLFICIWVSISSQLCGNGLVSYYLNLVLNSIGITEASEQLVINGGLMIYNLGTAMIAGFVVGYLRRRLAFIGGLSFLLCTFVVWTAVSAVNQQTNFENESLGNTVLAMIFLFYACYNLCLNALPTLYLTEVLPFYLRGKGINIYSTMNAVVNVYNGFVNPIAMEAIQWKYYIVFCCLIAVELIGIILMFPETYGRTLEEAAAVFGDGMTAEAMVMSSQKPDQEFVEDVNNEKTFSSTIIEEPDRQTTNIK</sequence>
<dbReference type="InterPro" id="IPR003663">
    <property type="entry name" value="Sugar/inositol_transpt"/>
</dbReference>
<feature type="domain" description="Major facilitator superfamily (MFS) profile" evidence="9">
    <location>
        <begin position="35"/>
        <end position="478"/>
    </location>
</feature>
<dbReference type="InterPro" id="IPR050360">
    <property type="entry name" value="MFS_Sugar_Transporters"/>
</dbReference>
<evidence type="ECO:0000256" key="4">
    <source>
        <dbReference type="ARBA" id="ARBA00022692"/>
    </source>
</evidence>
<feature type="transmembrane region" description="Helical" evidence="8">
    <location>
        <begin position="325"/>
        <end position="346"/>
    </location>
</feature>
<feature type="transmembrane region" description="Helical" evidence="8">
    <location>
        <begin position="103"/>
        <end position="122"/>
    </location>
</feature>
<feature type="transmembrane region" description="Helical" evidence="8">
    <location>
        <begin position="287"/>
        <end position="305"/>
    </location>
</feature>
<dbReference type="InterPro" id="IPR036259">
    <property type="entry name" value="MFS_trans_sf"/>
</dbReference>
<evidence type="ECO:0000256" key="1">
    <source>
        <dbReference type="ARBA" id="ARBA00004141"/>
    </source>
</evidence>
<evidence type="ECO:0000256" key="6">
    <source>
        <dbReference type="ARBA" id="ARBA00023136"/>
    </source>
</evidence>
<keyword evidence="11" id="KW-1185">Reference proteome</keyword>
<protein>
    <recommendedName>
        <fullName evidence="9">Major facilitator superfamily (MFS) profile domain-containing protein</fullName>
    </recommendedName>
</protein>
<dbReference type="GO" id="GO:0005351">
    <property type="term" value="F:carbohydrate:proton symporter activity"/>
    <property type="evidence" value="ECO:0007669"/>
    <property type="project" value="TreeGrafter"/>
</dbReference>
<dbReference type="Gene3D" id="1.20.1250.20">
    <property type="entry name" value="MFS general substrate transporter like domains"/>
    <property type="match status" value="1"/>
</dbReference>
<evidence type="ECO:0000256" key="2">
    <source>
        <dbReference type="ARBA" id="ARBA00010992"/>
    </source>
</evidence>
<organism evidence="10 11">
    <name type="scientific">Trichomonascus ciferrii</name>
    <dbReference type="NCBI Taxonomy" id="44093"/>
    <lineage>
        <taxon>Eukaryota</taxon>
        <taxon>Fungi</taxon>
        <taxon>Dikarya</taxon>
        <taxon>Ascomycota</taxon>
        <taxon>Saccharomycotina</taxon>
        <taxon>Dipodascomycetes</taxon>
        <taxon>Dipodascales</taxon>
        <taxon>Trichomonascaceae</taxon>
        <taxon>Trichomonascus</taxon>
        <taxon>Trichomonascus ciferrii complex</taxon>
    </lineage>
</organism>
<keyword evidence="4 8" id="KW-0812">Transmembrane</keyword>
<dbReference type="SUPFAM" id="SSF103473">
    <property type="entry name" value="MFS general substrate transporter"/>
    <property type="match status" value="1"/>
</dbReference>
<comment type="caution">
    <text evidence="10">The sequence shown here is derived from an EMBL/GenBank/DDBJ whole genome shotgun (WGS) entry which is preliminary data.</text>
</comment>
<name>A0A642UK72_9ASCO</name>
<proteinExistence type="inferred from homology"/>
<dbReference type="GO" id="GO:0016020">
    <property type="term" value="C:membrane"/>
    <property type="evidence" value="ECO:0007669"/>
    <property type="project" value="UniProtKB-SubCell"/>
</dbReference>
<evidence type="ECO:0000256" key="3">
    <source>
        <dbReference type="ARBA" id="ARBA00022448"/>
    </source>
</evidence>
<evidence type="ECO:0000313" key="10">
    <source>
        <dbReference type="EMBL" id="KAA8900759.1"/>
    </source>
</evidence>
<gene>
    <name evidence="10" type="ORF">TRICI_006138</name>
</gene>
<evidence type="ECO:0000256" key="7">
    <source>
        <dbReference type="RuleBase" id="RU003346"/>
    </source>
</evidence>
<feature type="transmembrane region" description="Helical" evidence="8">
    <location>
        <begin position="426"/>
        <end position="447"/>
    </location>
</feature>
<feature type="transmembrane region" description="Helical" evidence="8">
    <location>
        <begin position="128"/>
        <end position="150"/>
    </location>
</feature>
<comment type="similarity">
    <text evidence="2 7">Belongs to the major facilitator superfamily. Sugar transporter (TC 2.A.1.1) family.</text>
</comment>
<evidence type="ECO:0000259" key="9">
    <source>
        <dbReference type="PROSITE" id="PS50850"/>
    </source>
</evidence>
<dbReference type="NCBIfam" id="TIGR00879">
    <property type="entry name" value="SP"/>
    <property type="match status" value="1"/>
</dbReference>
<dbReference type="PANTHER" id="PTHR48022">
    <property type="entry name" value="PLASTIDIC GLUCOSE TRANSPORTER 4"/>
    <property type="match status" value="1"/>
</dbReference>
<dbReference type="InterPro" id="IPR005828">
    <property type="entry name" value="MFS_sugar_transport-like"/>
</dbReference>
<dbReference type="Pfam" id="PF00083">
    <property type="entry name" value="Sugar_tr"/>
    <property type="match status" value="1"/>
</dbReference>
<evidence type="ECO:0000256" key="8">
    <source>
        <dbReference type="SAM" id="Phobius"/>
    </source>
</evidence>
<dbReference type="FunFam" id="1.20.1250.20:FF:000134">
    <property type="entry name" value="MFS sugar transporter protein"/>
    <property type="match status" value="1"/>
</dbReference>
<keyword evidence="6 8" id="KW-0472">Membrane</keyword>
<dbReference type="VEuPathDB" id="FungiDB:TRICI_006138"/>
<keyword evidence="5 8" id="KW-1133">Transmembrane helix</keyword>
<dbReference type="InterPro" id="IPR020846">
    <property type="entry name" value="MFS_dom"/>
</dbReference>
<feature type="transmembrane region" description="Helical" evidence="8">
    <location>
        <begin position="392"/>
        <end position="414"/>
    </location>
</feature>
<keyword evidence="3 7" id="KW-0813">Transport</keyword>
<dbReference type="PANTHER" id="PTHR48022:SF24">
    <property type="entry name" value="HEXOSE TRANSPORTER PROTEIN (AFU_ORTHOLOGUE AFUA_8G04480)"/>
    <property type="match status" value="1"/>
</dbReference>
<dbReference type="EMBL" id="SWFS01000495">
    <property type="protein sequence ID" value="KAA8900759.1"/>
    <property type="molecule type" value="Genomic_DNA"/>
</dbReference>
<evidence type="ECO:0000313" key="11">
    <source>
        <dbReference type="Proteomes" id="UP000761534"/>
    </source>
</evidence>
<dbReference type="Proteomes" id="UP000761534">
    <property type="component" value="Unassembled WGS sequence"/>
</dbReference>
<accession>A0A642UK72</accession>
<feature type="transmembrane region" description="Helical" evidence="8">
    <location>
        <begin position="71"/>
        <end position="91"/>
    </location>
</feature>
<dbReference type="AlphaFoldDB" id="A0A642UK72"/>
<dbReference type="OrthoDB" id="6133115at2759"/>
<feature type="transmembrane region" description="Helical" evidence="8">
    <location>
        <begin position="162"/>
        <end position="185"/>
    </location>
</feature>
<feature type="transmembrane region" description="Helical" evidence="8">
    <location>
        <begin position="353"/>
        <end position="372"/>
    </location>
</feature>
<comment type="subcellular location">
    <subcellularLocation>
        <location evidence="1">Membrane</location>
        <topology evidence="1">Multi-pass membrane protein</topology>
    </subcellularLocation>
</comment>
<reference evidence="10" key="1">
    <citation type="journal article" date="2019" name="G3 (Bethesda)">
        <title>Genome Assemblies of Two Rare Opportunistic Yeast Pathogens: Diutina rugosa (syn. Candida rugosa) and Trichomonascus ciferrii (syn. Candida ciferrii).</title>
        <authorList>
            <person name="Mixao V."/>
            <person name="Saus E."/>
            <person name="Hansen A.P."/>
            <person name="Lass-Florl C."/>
            <person name="Gabaldon T."/>
        </authorList>
    </citation>
    <scope>NUCLEOTIDE SEQUENCE</scope>
    <source>
        <strain evidence="10">CBS 4856</strain>
    </source>
</reference>